<evidence type="ECO:0000313" key="1">
    <source>
        <dbReference type="EMBL" id="EPX76780.1"/>
    </source>
</evidence>
<dbReference type="HOGENOM" id="CLU_2865268_0_0_5"/>
<dbReference type="STRING" id="1123237.Salmuc_04666"/>
<protein>
    <submittedName>
        <fullName evidence="1">Uncharacterized protein</fullName>
    </submittedName>
</protein>
<dbReference type="Proteomes" id="UP000015347">
    <property type="component" value="Unassembled WGS sequence"/>
</dbReference>
<dbReference type="EMBL" id="APVH01000043">
    <property type="protein sequence ID" value="EPX76780.1"/>
    <property type="molecule type" value="Genomic_DNA"/>
</dbReference>
<dbReference type="AlphaFoldDB" id="S9RF91"/>
<proteinExistence type="predicted"/>
<sequence length="64" mass="6439">MHFAAGVVGSGVVKHESGSRLASCGAAAALGVGKEIYDSMGHGNVDVMDAVATTAGCLTWEIQF</sequence>
<name>S9RF91_9RHOB</name>
<gene>
    <name evidence="1" type="ORF">Salmuc_04666</name>
</gene>
<reference evidence="2" key="1">
    <citation type="journal article" date="2014" name="Stand. Genomic Sci.">
        <title>Genome sequence of the exopolysaccharide-producing Salipiger mucosus type strain (DSM 16094(T)), a moderately halophilic member of the Roseobacter clade.</title>
        <authorList>
            <person name="Riedel T."/>
            <person name="Spring S."/>
            <person name="Fiebig A."/>
            <person name="Petersen J."/>
            <person name="Kyrpides N.C."/>
            <person name="Goker M."/>
            <person name="Klenk H.P."/>
        </authorList>
    </citation>
    <scope>NUCLEOTIDE SEQUENCE [LARGE SCALE GENOMIC DNA]</scope>
    <source>
        <strain evidence="2">DSM 16094</strain>
    </source>
</reference>
<keyword evidence="2" id="KW-1185">Reference proteome</keyword>
<organism evidence="1 2">
    <name type="scientific">Salipiger mucosus DSM 16094</name>
    <dbReference type="NCBI Taxonomy" id="1123237"/>
    <lineage>
        <taxon>Bacteria</taxon>
        <taxon>Pseudomonadati</taxon>
        <taxon>Pseudomonadota</taxon>
        <taxon>Alphaproteobacteria</taxon>
        <taxon>Rhodobacterales</taxon>
        <taxon>Roseobacteraceae</taxon>
        <taxon>Salipiger</taxon>
    </lineage>
</organism>
<evidence type="ECO:0000313" key="2">
    <source>
        <dbReference type="Proteomes" id="UP000015347"/>
    </source>
</evidence>
<accession>S9RF91</accession>
<comment type="caution">
    <text evidence="1">The sequence shown here is derived from an EMBL/GenBank/DDBJ whole genome shotgun (WGS) entry which is preliminary data.</text>
</comment>